<dbReference type="Gene3D" id="3.40.50.1820">
    <property type="entry name" value="alpha/beta hydrolase"/>
    <property type="match status" value="1"/>
</dbReference>
<name>A0ABQ5T195_9ACTN</name>
<feature type="domain" description="AB hydrolase-1" evidence="1">
    <location>
        <begin position="98"/>
        <end position="211"/>
    </location>
</feature>
<dbReference type="EMBL" id="BSEL01000010">
    <property type="protein sequence ID" value="GLJ70240.1"/>
    <property type="molecule type" value="Genomic_DNA"/>
</dbReference>
<comment type="caution">
    <text evidence="2">The sequence shown here is derived from an EMBL/GenBank/DDBJ whole genome shotgun (WGS) entry which is preliminary data.</text>
</comment>
<dbReference type="SUPFAM" id="SSF53474">
    <property type="entry name" value="alpha/beta-Hydrolases"/>
    <property type="match status" value="1"/>
</dbReference>
<keyword evidence="3" id="KW-1185">Reference proteome</keyword>
<dbReference type="Pfam" id="PF00561">
    <property type="entry name" value="Abhydrolase_1"/>
    <property type="match status" value="1"/>
</dbReference>
<evidence type="ECO:0000259" key="1">
    <source>
        <dbReference type="Pfam" id="PF00561"/>
    </source>
</evidence>
<dbReference type="PANTHER" id="PTHR43433">
    <property type="entry name" value="HYDROLASE, ALPHA/BETA FOLD FAMILY PROTEIN"/>
    <property type="match status" value="1"/>
</dbReference>
<organism evidence="2 3">
    <name type="scientific">Nocardioides luteus</name>
    <dbReference type="NCBI Taxonomy" id="1844"/>
    <lineage>
        <taxon>Bacteria</taxon>
        <taxon>Bacillati</taxon>
        <taxon>Actinomycetota</taxon>
        <taxon>Actinomycetes</taxon>
        <taxon>Propionibacteriales</taxon>
        <taxon>Nocardioidaceae</taxon>
        <taxon>Nocardioides</taxon>
    </lineage>
</organism>
<reference evidence="2" key="2">
    <citation type="submission" date="2023-01" db="EMBL/GenBank/DDBJ databases">
        <authorList>
            <person name="Sun Q."/>
            <person name="Evtushenko L."/>
        </authorList>
    </citation>
    <scope>NUCLEOTIDE SEQUENCE</scope>
    <source>
        <strain evidence="2">VKM Ac-1246</strain>
    </source>
</reference>
<gene>
    <name evidence="2" type="ORF">GCM10017579_42760</name>
</gene>
<dbReference type="PROSITE" id="PS51257">
    <property type="entry name" value="PROKAR_LIPOPROTEIN"/>
    <property type="match status" value="1"/>
</dbReference>
<dbReference type="RefSeq" id="WP_189118465.1">
    <property type="nucleotide sequence ID" value="NZ_BMRK01000007.1"/>
</dbReference>
<accession>A0ABQ5T195</accession>
<reference evidence="2" key="1">
    <citation type="journal article" date="2014" name="Int. J. Syst. Evol. Microbiol.">
        <title>Complete genome of a new Firmicutes species belonging to the dominant human colonic microbiota ('Ruminococcus bicirculans') reveals two chromosomes and a selective capacity to utilize plant glucans.</title>
        <authorList>
            <consortium name="NISC Comparative Sequencing Program"/>
            <person name="Wegmann U."/>
            <person name="Louis P."/>
            <person name="Goesmann A."/>
            <person name="Henrissat B."/>
            <person name="Duncan S.H."/>
            <person name="Flint H.J."/>
        </authorList>
    </citation>
    <scope>NUCLEOTIDE SEQUENCE</scope>
    <source>
        <strain evidence="2">VKM Ac-1246</strain>
    </source>
</reference>
<dbReference type="InterPro" id="IPR000073">
    <property type="entry name" value="AB_hydrolase_1"/>
</dbReference>
<dbReference type="InterPro" id="IPR050471">
    <property type="entry name" value="AB_hydrolase"/>
</dbReference>
<dbReference type="PANTHER" id="PTHR43433:SF5">
    <property type="entry name" value="AB HYDROLASE-1 DOMAIN-CONTAINING PROTEIN"/>
    <property type="match status" value="1"/>
</dbReference>
<sequence length="340" mass="37317">MSKDIDEGSRARRRRRWPIVLLTLVALVSTGCLAMVLTTNGPGVGHFRTPAGRQTYTDAYRTAFAALPQPTETRDVETTFGTVRTYAWVNPRPVDEVPVVLVPGRASGVPMWGENLRDFLAHRTVYAFDAIGDSGLSEQTLPLRDMADNARWVEEALNALDLDRIHLVGHSQGGGLAAAVAVRHPERLASLTLLEPIMTFGMLPVWAIAWSAVAALPFLPESLRDHALNRIGGVEDSEVDPEDPMARMIAAGTRHFDSGNLPTPSRLTDEQMRNLKMPVYVAIASDKSLAGGEDAAKRAQRLPDATVKIWPETTHSLPMQVSAELDAELERFWAGVRRDD</sequence>
<evidence type="ECO:0000313" key="3">
    <source>
        <dbReference type="Proteomes" id="UP001142292"/>
    </source>
</evidence>
<dbReference type="PRINTS" id="PR00111">
    <property type="entry name" value="ABHYDROLASE"/>
</dbReference>
<dbReference type="InterPro" id="IPR029058">
    <property type="entry name" value="AB_hydrolase_fold"/>
</dbReference>
<dbReference type="Proteomes" id="UP001142292">
    <property type="component" value="Unassembled WGS sequence"/>
</dbReference>
<proteinExistence type="predicted"/>
<evidence type="ECO:0000313" key="2">
    <source>
        <dbReference type="EMBL" id="GLJ70240.1"/>
    </source>
</evidence>
<protein>
    <submittedName>
        <fullName evidence="2">Carboxylesterase</fullName>
    </submittedName>
</protein>